<dbReference type="OMA" id="PRENATC"/>
<dbReference type="SUPFAM" id="SSF52540">
    <property type="entry name" value="P-loop containing nucleoside triphosphate hydrolases"/>
    <property type="match status" value="1"/>
</dbReference>
<feature type="active site" description="For sulfotransferase activity" evidence="3">
    <location>
        <position position="134"/>
    </location>
</feature>
<dbReference type="OrthoDB" id="411451at2759"/>
<organism evidence="7 8">
    <name type="scientific">Acanthaster planci</name>
    <name type="common">Crown-of-thorns starfish</name>
    <dbReference type="NCBI Taxonomy" id="133434"/>
    <lineage>
        <taxon>Eukaryota</taxon>
        <taxon>Metazoa</taxon>
        <taxon>Echinodermata</taxon>
        <taxon>Eleutherozoa</taxon>
        <taxon>Asterozoa</taxon>
        <taxon>Asteroidea</taxon>
        <taxon>Valvatacea</taxon>
        <taxon>Valvatida</taxon>
        <taxon>Acanthasteridae</taxon>
        <taxon>Acanthaster</taxon>
    </lineage>
</organism>
<dbReference type="GO" id="GO:0008467">
    <property type="term" value="F:[heparan sulfate]-glucosamine 3-sulfotransferase activity"/>
    <property type="evidence" value="ECO:0007669"/>
    <property type="project" value="TreeGrafter"/>
</dbReference>
<evidence type="ECO:0000256" key="4">
    <source>
        <dbReference type="PIRSR" id="PIRSR637359-2"/>
    </source>
</evidence>
<dbReference type="PANTHER" id="PTHR10605">
    <property type="entry name" value="HEPARAN SULFATE SULFOTRANSFERASE"/>
    <property type="match status" value="1"/>
</dbReference>
<dbReference type="InterPro" id="IPR037359">
    <property type="entry name" value="NST/OST"/>
</dbReference>
<name>A0A8B7XRP0_ACAPL</name>
<feature type="binding site" evidence="4">
    <location>
        <begin position="360"/>
        <end position="364"/>
    </location>
    <ligand>
        <name>3'-phosphoadenylyl sulfate</name>
        <dbReference type="ChEBI" id="CHEBI:58339"/>
    </ligand>
</feature>
<evidence type="ECO:0000256" key="1">
    <source>
        <dbReference type="ARBA" id="ARBA00022679"/>
    </source>
</evidence>
<dbReference type="InterPro" id="IPR000863">
    <property type="entry name" value="Sulfotransferase_dom"/>
</dbReference>
<evidence type="ECO:0000256" key="5">
    <source>
        <dbReference type="PIRSR" id="PIRSR637359-3"/>
    </source>
</evidence>
<keyword evidence="2" id="KW-0325">Glycoprotein</keyword>
<dbReference type="RefSeq" id="XP_022083513.1">
    <property type="nucleotide sequence ID" value="XM_022227821.1"/>
</dbReference>
<dbReference type="Gene3D" id="3.40.50.300">
    <property type="entry name" value="P-loop containing nucleotide triphosphate hydrolases"/>
    <property type="match status" value="1"/>
</dbReference>
<reference evidence="8" key="1">
    <citation type="submission" date="2025-08" db="UniProtKB">
        <authorList>
            <consortium name="RefSeq"/>
        </authorList>
    </citation>
    <scope>IDENTIFICATION</scope>
</reference>
<dbReference type="Pfam" id="PF00685">
    <property type="entry name" value="Sulfotransfer_1"/>
    <property type="match status" value="1"/>
</dbReference>
<dbReference type="GeneID" id="110975371"/>
<dbReference type="InterPro" id="IPR027417">
    <property type="entry name" value="P-loop_NTPase"/>
</dbReference>
<dbReference type="AlphaFoldDB" id="A0A8B7XRP0"/>
<evidence type="ECO:0000313" key="7">
    <source>
        <dbReference type="Proteomes" id="UP000694845"/>
    </source>
</evidence>
<evidence type="ECO:0000313" key="8">
    <source>
        <dbReference type="RefSeq" id="XP_022083513.1"/>
    </source>
</evidence>
<dbReference type="Proteomes" id="UP000694845">
    <property type="component" value="Unplaced"/>
</dbReference>
<dbReference type="PANTHER" id="PTHR10605:SF65">
    <property type="entry name" value="GH20068P"/>
    <property type="match status" value="1"/>
</dbReference>
<gene>
    <name evidence="8" type="primary">LOC110975371</name>
</gene>
<dbReference type="KEGG" id="aplc:110975371"/>
<protein>
    <submittedName>
        <fullName evidence="8">Heparan sulfate glucosamine 3-O-sulfotransferase 1-like</fullName>
    </submittedName>
</protein>
<keyword evidence="7" id="KW-1185">Reference proteome</keyword>
<accession>A0A8B7XRP0</accession>
<proteinExistence type="predicted"/>
<evidence type="ECO:0000256" key="3">
    <source>
        <dbReference type="PIRSR" id="PIRSR637359-1"/>
    </source>
</evidence>
<feature type="domain" description="Sulfotransferase" evidence="6">
    <location>
        <begin position="125"/>
        <end position="350"/>
    </location>
</feature>
<evidence type="ECO:0000259" key="6">
    <source>
        <dbReference type="Pfam" id="PF00685"/>
    </source>
</evidence>
<feature type="binding site" evidence="4">
    <location>
        <position position="217"/>
    </location>
    <ligand>
        <name>3'-phosphoadenylyl sulfate</name>
        <dbReference type="ChEBI" id="CHEBI:58339"/>
    </ligand>
</feature>
<evidence type="ECO:0000256" key="2">
    <source>
        <dbReference type="ARBA" id="ARBA00023180"/>
    </source>
</evidence>
<sequence length="398" mass="46254">MKYAETSFRGRWKKRAVWFAVVCLLLTFWILGRRYPTGNSIANTLSWPSDGYQLAVHKLTYSSKKNHPDRHKPMKKESWMEEDSVPRENATCDKCCYRYTTIDKGLVKIRSKSDLRKRGCSKRFPDAIIFGVKKGGTTTLKNFLSYHPDIAFTQREVQFFTSTEERSKGLEYYRSRMIQSIPDQITMEKSPAYFQYRGIPALIRKALPRVKLITIMRDPVQRAISDYVHMRVTMAKKCNLTSSIAPDAKCQVDSANYFIGNTFEESVINSSGEVSRTNLLVAKGVYVTVLRGYLMYFHPKQILAIDGEAFINDPYPAVKRVEQFLGIRDYFTPDHFYFEAQKGFFCLNKPIPRNCMREAKGRPHPDVDDATLLKLRDFYRPYNKALNQLMKVDFRWSS</sequence>
<feature type="binding site" evidence="4">
    <location>
        <position position="225"/>
    </location>
    <ligand>
        <name>3'-phosphoadenylyl sulfate</name>
        <dbReference type="ChEBI" id="CHEBI:58339"/>
    </ligand>
</feature>
<feature type="disulfide bond" evidence="5">
    <location>
        <begin position="346"/>
        <end position="355"/>
    </location>
</feature>
<keyword evidence="1" id="KW-0808">Transferase</keyword>
<keyword evidence="5" id="KW-1015">Disulfide bond</keyword>